<dbReference type="GO" id="GO:0005634">
    <property type="term" value="C:nucleus"/>
    <property type="evidence" value="ECO:0007669"/>
    <property type="project" value="TreeGrafter"/>
</dbReference>
<feature type="region of interest" description="Disordered" evidence="1">
    <location>
        <begin position="561"/>
        <end position="608"/>
    </location>
</feature>
<dbReference type="InParanoid" id="A0A177C5C4"/>
<dbReference type="OrthoDB" id="21499at2759"/>
<feature type="domain" description="DUF4211" evidence="2">
    <location>
        <begin position="420"/>
        <end position="556"/>
    </location>
</feature>
<feature type="compositionally biased region" description="Basic residues" evidence="1">
    <location>
        <begin position="1"/>
        <end position="12"/>
    </location>
</feature>
<dbReference type="EMBL" id="KV441555">
    <property type="protein sequence ID" value="OAG02954.1"/>
    <property type="molecule type" value="Genomic_DNA"/>
</dbReference>
<dbReference type="Pfam" id="PF13926">
    <property type="entry name" value="DUF4211"/>
    <property type="match status" value="1"/>
</dbReference>
<evidence type="ECO:0000313" key="3">
    <source>
        <dbReference type="EMBL" id="OAG02954.1"/>
    </source>
</evidence>
<feature type="compositionally biased region" description="Basic residues" evidence="1">
    <location>
        <begin position="259"/>
        <end position="269"/>
    </location>
</feature>
<gene>
    <name evidence="3" type="ORF">CC84DRAFT_938387</name>
</gene>
<protein>
    <recommendedName>
        <fullName evidence="2">DUF4211 domain-containing protein</fullName>
    </recommendedName>
</protein>
<feature type="compositionally biased region" description="Low complexity" evidence="1">
    <location>
        <begin position="561"/>
        <end position="580"/>
    </location>
</feature>
<feature type="compositionally biased region" description="Basic and acidic residues" evidence="1">
    <location>
        <begin position="587"/>
        <end position="602"/>
    </location>
</feature>
<dbReference type="PANTHER" id="PTHR14689">
    <property type="entry name" value="PHORBOL-ESTER_DAG-TYPE DOMAIN-CONTAINING PROTEIN"/>
    <property type="match status" value="1"/>
</dbReference>
<dbReference type="PANTHER" id="PTHR14689:SF0">
    <property type="entry name" value="COILED-COIL DOMAIN-CONTAINING PROTEIN 82"/>
    <property type="match status" value="1"/>
</dbReference>
<evidence type="ECO:0000313" key="4">
    <source>
        <dbReference type="Proteomes" id="UP000077069"/>
    </source>
</evidence>
<feature type="compositionally biased region" description="Acidic residues" evidence="1">
    <location>
        <begin position="412"/>
        <end position="423"/>
    </location>
</feature>
<keyword evidence="4" id="KW-1185">Reference proteome</keyword>
<dbReference type="GeneID" id="28771407"/>
<evidence type="ECO:0000256" key="1">
    <source>
        <dbReference type="SAM" id="MobiDB-lite"/>
    </source>
</evidence>
<feature type="region of interest" description="Disordered" evidence="1">
    <location>
        <begin position="1"/>
        <end position="423"/>
    </location>
</feature>
<feature type="compositionally biased region" description="Low complexity" evidence="1">
    <location>
        <begin position="76"/>
        <end position="98"/>
    </location>
</feature>
<dbReference type="STRING" id="1460663.A0A177C5C4"/>
<feature type="compositionally biased region" description="Polar residues" evidence="1">
    <location>
        <begin position="13"/>
        <end position="24"/>
    </location>
</feature>
<reference evidence="3 4" key="1">
    <citation type="submission" date="2016-05" db="EMBL/GenBank/DDBJ databases">
        <title>Comparative analysis of secretome profiles of manganese(II)-oxidizing ascomycete fungi.</title>
        <authorList>
            <consortium name="DOE Joint Genome Institute"/>
            <person name="Zeiner C.A."/>
            <person name="Purvine S.O."/>
            <person name="Zink E.M."/>
            <person name="Wu S."/>
            <person name="Pasa-Tolic L."/>
            <person name="Chaput D.L."/>
            <person name="Haridas S."/>
            <person name="Grigoriev I.V."/>
            <person name="Santelli C.M."/>
            <person name="Hansel C.M."/>
        </authorList>
    </citation>
    <scope>NUCLEOTIDE SEQUENCE [LARGE SCALE GENOMIC DNA]</scope>
    <source>
        <strain evidence="3 4">AP3s5-JAC2a</strain>
    </source>
</reference>
<dbReference type="AlphaFoldDB" id="A0A177C5C4"/>
<name>A0A177C5C4_9PLEO</name>
<sequence>MPAKRSLARTRQTKLNFSPASNASPRPAKPTFVVSSESDDEPSPSRPAKRRRLERQAERGMKQGVPVNQNKRGIFGSSDNEIIISSGSSSETSEGYGEAQAAPSPKKGTKTSRKAKKMAISDDEAEIRPKDKKRRTARIASKSTEGPSEQDTEGEATVVRRKDQPKRGKTSESSEEEEIVRPKRKGRVPAPQPSKSSESESDGEVTVVPRKNGRRRSKPSGASEDGNTSRSKKAKRREKQPAPAPADLSGDDEDEARTTPKKLTRRRKRAADESLEDEAPRTAQKGRRPTQRDSTPEDSDAEELDAGSDVEADELKEELAFLQSSPLGVSSTQNKAKSAREKALEAMKKRRAVHSDPPSSSAARKKPVVVDSDSDLEIIAEAPEEDSKEEQGSDESEDEEYGTTAHEVLYGDGDDEDESFINDDDAPIGVPAEHVLPLQFSSLSNAKPRDLFKYAIDWMVQKKINPAFNSEDEIYEMSFRKLDDEVNGLAGSKYHSSVWTAEFTKAIKARPDIVINDIDPRTRAVMEPHCEACNRRSHPATFELFFTGQPYHKETLEPLAANASDSDSESGSDSSNASSTDSEEALNGEKRTYDAQGERIPPESKSFTLGSTCKANAQVAHTLYHWRYHLNSWVIDYLNRQGHCTSEELVRRDKLSQRKRQKIANKIVDEMDSNGEIKKLYRQYKEQVNFALEAENEYRKGWGRRR</sequence>
<feature type="compositionally biased region" description="Basic residues" evidence="1">
    <location>
        <begin position="107"/>
        <end position="117"/>
    </location>
</feature>
<dbReference type="InterPro" id="IPR025451">
    <property type="entry name" value="DUF4211"/>
</dbReference>
<feature type="compositionally biased region" description="Basic and acidic residues" evidence="1">
    <location>
        <begin position="158"/>
        <end position="172"/>
    </location>
</feature>
<proteinExistence type="predicted"/>
<feature type="compositionally biased region" description="Basic and acidic residues" evidence="1">
    <location>
        <begin position="338"/>
        <end position="347"/>
    </location>
</feature>
<feature type="compositionally biased region" description="Acidic residues" evidence="1">
    <location>
        <begin position="372"/>
        <end position="401"/>
    </location>
</feature>
<organism evidence="3 4">
    <name type="scientific">Paraphaeosphaeria sporulosa</name>
    <dbReference type="NCBI Taxonomy" id="1460663"/>
    <lineage>
        <taxon>Eukaryota</taxon>
        <taxon>Fungi</taxon>
        <taxon>Dikarya</taxon>
        <taxon>Ascomycota</taxon>
        <taxon>Pezizomycotina</taxon>
        <taxon>Dothideomycetes</taxon>
        <taxon>Pleosporomycetidae</taxon>
        <taxon>Pleosporales</taxon>
        <taxon>Massarineae</taxon>
        <taxon>Didymosphaeriaceae</taxon>
        <taxon>Paraphaeosphaeria</taxon>
    </lineage>
</organism>
<evidence type="ECO:0000259" key="2">
    <source>
        <dbReference type="Pfam" id="PF13926"/>
    </source>
</evidence>
<feature type="compositionally biased region" description="Polar residues" evidence="1">
    <location>
        <begin position="322"/>
        <end position="336"/>
    </location>
</feature>
<dbReference type="Proteomes" id="UP000077069">
    <property type="component" value="Unassembled WGS sequence"/>
</dbReference>
<dbReference type="RefSeq" id="XP_018033319.1">
    <property type="nucleotide sequence ID" value="XM_018187921.1"/>
</dbReference>
<accession>A0A177C5C4</accession>
<feature type="compositionally biased region" description="Acidic residues" evidence="1">
    <location>
        <begin position="296"/>
        <end position="316"/>
    </location>
</feature>